<proteinExistence type="predicted"/>
<reference evidence="1" key="1">
    <citation type="submission" date="2020-01" db="EMBL/GenBank/DDBJ databases">
        <title>Development of genomics and gene disruption for Polysphondylium violaceum indicates a role for the polyketide synthase stlB in stalk morphogenesis.</title>
        <authorList>
            <person name="Narita B."/>
            <person name="Kawabe Y."/>
            <person name="Kin K."/>
            <person name="Saito T."/>
            <person name="Gibbs R."/>
            <person name="Kuspa A."/>
            <person name="Muzny D."/>
            <person name="Queller D."/>
            <person name="Richards S."/>
            <person name="Strassman J."/>
            <person name="Sucgang R."/>
            <person name="Worley K."/>
            <person name="Schaap P."/>
        </authorList>
    </citation>
    <scope>NUCLEOTIDE SEQUENCE</scope>
    <source>
        <strain evidence="1">QSvi11</strain>
    </source>
</reference>
<comment type="caution">
    <text evidence="1">The sequence shown here is derived from an EMBL/GenBank/DDBJ whole genome shotgun (WGS) entry which is preliminary data.</text>
</comment>
<evidence type="ECO:0000313" key="2">
    <source>
        <dbReference type="Proteomes" id="UP000695562"/>
    </source>
</evidence>
<name>A0A8J4PZQ8_9MYCE</name>
<sequence length="245" mass="29364">MSYNIQQTKLAFLQAINQMNQTMEHVIYNREEDVDYYQKDFNPQDKRYKDYLQGDLEWGELMFFLYHWNLVQFCANNDYEDDFDNYEEDDDDEEYDQETERENIEYHLEHYNGNNDPNFQIEKDGDGVAPFADAIQRNHVNRLILLFLNDSDTQIPMRLLIEPIQRGQIKILRVLFQHRCFKHMRDRVNFPGLLADILILGDPVLFKIVLAHFRPTLCRELMNRIMAELFPKSSNNNNIMPPLTL</sequence>
<dbReference type="AlphaFoldDB" id="A0A8J4PZQ8"/>
<protein>
    <submittedName>
        <fullName evidence="1">Uncharacterized protein</fullName>
    </submittedName>
</protein>
<dbReference type="EMBL" id="AJWJ01000056">
    <property type="protein sequence ID" value="KAF2076585.1"/>
    <property type="molecule type" value="Genomic_DNA"/>
</dbReference>
<gene>
    <name evidence="1" type="ORF">CYY_002136</name>
</gene>
<dbReference type="Proteomes" id="UP000695562">
    <property type="component" value="Unassembled WGS sequence"/>
</dbReference>
<evidence type="ECO:0000313" key="1">
    <source>
        <dbReference type="EMBL" id="KAF2076585.1"/>
    </source>
</evidence>
<organism evidence="1 2">
    <name type="scientific">Polysphondylium violaceum</name>
    <dbReference type="NCBI Taxonomy" id="133409"/>
    <lineage>
        <taxon>Eukaryota</taxon>
        <taxon>Amoebozoa</taxon>
        <taxon>Evosea</taxon>
        <taxon>Eumycetozoa</taxon>
        <taxon>Dictyostelia</taxon>
        <taxon>Dictyosteliales</taxon>
        <taxon>Dictyosteliaceae</taxon>
        <taxon>Polysphondylium</taxon>
    </lineage>
</organism>
<keyword evidence="2" id="KW-1185">Reference proteome</keyword>
<accession>A0A8J4PZQ8</accession>